<protein>
    <submittedName>
        <fullName evidence="5">E3 ubiquitin-protein ligase MIB2-like isoform X1</fullName>
    </submittedName>
</protein>
<evidence type="ECO:0000256" key="1">
    <source>
        <dbReference type="ARBA" id="ARBA00022771"/>
    </source>
</evidence>
<keyword evidence="1 3" id="KW-0479">Metal-binding</keyword>
<keyword evidence="2" id="KW-0862">Zinc</keyword>
<dbReference type="PROSITE" id="PS50089">
    <property type="entry name" value="ZF_RING_2"/>
    <property type="match status" value="1"/>
</dbReference>
<dbReference type="AlphaFoldDB" id="A0AA36C105"/>
<evidence type="ECO:0000259" key="4">
    <source>
        <dbReference type="PROSITE" id="PS50089"/>
    </source>
</evidence>
<evidence type="ECO:0000256" key="2">
    <source>
        <dbReference type="ARBA" id="ARBA00022833"/>
    </source>
</evidence>
<feature type="domain" description="RING-type" evidence="4">
    <location>
        <begin position="95"/>
        <end position="132"/>
    </location>
</feature>
<dbReference type="InterPro" id="IPR001841">
    <property type="entry name" value="Znf_RING"/>
</dbReference>
<keyword evidence="6" id="KW-1185">Reference proteome</keyword>
<dbReference type="Proteomes" id="UP001162480">
    <property type="component" value="Chromosome 29"/>
</dbReference>
<reference evidence="5" key="1">
    <citation type="submission" date="2023-08" db="EMBL/GenBank/DDBJ databases">
        <authorList>
            <person name="Alioto T."/>
            <person name="Alioto T."/>
            <person name="Gomez Garrido J."/>
        </authorList>
    </citation>
    <scope>NUCLEOTIDE SEQUENCE</scope>
</reference>
<name>A0AA36C105_OCTVU</name>
<evidence type="ECO:0000313" key="6">
    <source>
        <dbReference type="Proteomes" id="UP001162480"/>
    </source>
</evidence>
<dbReference type="GO" id="GO:0008270">
    <property type="term" value="F:zinc ion binding"/>
    <property type="evidence" value="ECO:0007669"/>
    <property type="project" value="UniProtKB-KW"/>
</dbReference>
<gene>
    <name evidence="5" type="ORF">OCTVUL_1B012094</name>
</gene>
<dbReference type="Gene3D" id="1.10.533.10">
    <property type="entry name" value="Death Domain, Fas"/>
    <property type="match status" value="1"/>
</dbReference>
<dbReference type="InterPro" id="IPR011029">
    <property type="entry name" value="DEATH-like_dom_sf"/>
</dbReference>
<dbReference type="EMBL" id="OX597842">
    <property type="protein sequence ID" value="CAI9743487.1"/>
    <property type="molecule type" value="Genomic_DNA"/>
</dbReference>
<proteinExistence type="predicted"/>
<dbReference type="Pfam" id="PF13920">
    <property type="entry name" value="zf-C3HC4_3"/>
    <property type="match status" value="1"/>
</dbReference>
<dbReference type="CDD" id="cd01670">
    <property type="entry name" value="Death"/>
    <property type="match status" value="1"/>
</dbReference>
<dbReference type="InterPro" id="IPR013083">
    <property type="entry name" value="Znf_RING/FYVE/PHD"/>
</dbReference>
<organism evidence="5 6">
    <name type="scientific">Octopus vulgaris</name>
    <name type="common">Common octopus</name>
    <dbReference type="NCBI Taxonomy" id="6645"/>
    <lineage>
        <taxon>Eukaryota</taxon>
        <taxon>Metazoa</taxon>
        <taxon>Spiralia</taxon>
        <taxon>Lophotrochozoa</taxon>
        <taxon>Mollusca</taxon>
        <taxon>Cephalopoda</taxon>
        <taxon>Coleoidea</taxon>
        <taxon>Octopodiformes</taxon>
        <taxon>Octopoda</taxon>
        <taxon>Incirrata</taxon>
        <taxon>Octopodidae</taxon>
        <taxon>Octopus</taxon>
    </lineage>
</organism>
<evidence type="ECO:0000256" key="3">
    <source>
        <dbReference type="PROSITE-ProRule" id="PRU00175"/>
    </source>
</evidence>
<dbReference type="SUPFAM" id="SSF47986">
    <property type="entry name" value="DEATH domain"/>
    <property type="match status" value="1"/>
</dbReference>
<evidence type="ECO:0000313" key="5">
    <source>
        <dbReference type="EMBL" id="CAI9743487.1"/>
    </source>
</evidence>
<keyword evidence="1 3" id="KW-0863">Zinc-finger</keyword>
<accession>A0AA36C105</accession>
<sequence length="248" mass="28498">MKKRECALTCDFSCCSSQPMICIEIGINAVMCQIRNVQERGRSLRRLTGGIRDLGNRLGFIRKDIKESFQIKQKENLKLIGTPGTLLPFKTKLRCTYCQVMYASSEFKHCEHIALCRDCYIRIKCESCPTCQQPISGVREFARPIFEDKEVQTVEEPRESPVLKERDLLRVAKRLGRDWWQVAIFLGVDTTELKIDDESIDTVKQGYLMLHEWFKNCDPETRTHATLSAALEEAECFAAMECLSLDAK</sequence>
<dbReference type="Gene3D" id="3.30.40.10">
    <property type="entry name" value="Zinc/RING finger domain, C3HC4 (zinc finger)"/>
    <property type="match status" value="1"/>
</dbReference>